<dbReference type="PANTHER" id="PTHR15959:SF0">
    <property type="entry name" value="SYNTAXIN-18"/>
    <property type="match status" value="1"/>
</dbReference>
<evidence type="ECO:0000313" key="10">
    <source>
        <dbReference type="EMBL" id="MCD7469688.1"/>
    </source>
</evidence>
<keyword evidence="11" id="KW-1185">Reference proteome</keyword>
<evidence type="ECO:0000313" key="11">
    <source>
        <dbReference type="Proteomes" id="UP000823775"/>
    </source>
</evidence>
<keyword evidence="3" id="KW-0813">Transport</keyword>
<evidence type="ECO:0000256" key="1">
    <source>
        <dbReference type="ARBA" id="ARBA00004211"/>
    </source>
</evidence>
<evidence type="ECO:0000256" key="7">
    <source>
        <dbReference type="ARBA" id="ARBA00023054"/>
    </source>
</evidence>
<gene>
    <name evidence="10" type="primary">SYP8_1</name>
    <name evidence="10" type="ORF">HAX54_008853</name>
</gene>
<evidence type="ECO:0000256" key="4">
    <source>
        <dbReference type="ARBA" id="ARBA00022692"/>
    </source>
</evidence>
<comment type="subcellular location">
    <subcellularLocation>
        <location evidence="1">Membrane</location>
        <topology evidence="1">Single-pass type IV membrane protein</topology>
    </subcellularLocation>
</comment>
<keyword evidence="7" id="KW-0175">Coiled coil</keyword>
<organism evidence="10 11">
    <name type="scientific">Datura stramonium</name>
    <name type="common">Jimsonweed</name>
    <name type="synonym">Common thornapple</name>
    <dbReference type="NCBI Taxonomy" id="4076"/>
    <lineage>
        <taxon>Eukaryota</taxon>
        <taxon>Viridiplantae</taxon>
        <taxon>Streptophyta</taxon>
        <taxon>Embryophyta</taxon>
        <taxon>Tracheophyta</taxon>
        <taxon>Spermatophyta</taxon>
        <taxon>Magnoliopsida</taxon>
        <taxon>eudicotyledons</taxon>
        <taxon>Gunneridae</taxon>
        <taxon>Pentapetalae</taxon>
        <taxon>asterids</taxon>
        <taxon>lamiids</taxon>
        <taxon>Solanales</taxon>
        <taxon>Solanaceae</taxon>
        <taxon>Solanoideae</taxon>
        <taxon>Datureae</taxon>
        <taxon>Datura</taxon>
    </lineage>
</organism>
<dbReference type="Proteomes" id="UP000823775">
    <property type="component" value="Unassembled WGS sequence"/>
</dbReference>
<feature type="compositionally biased region" description="Basic and acidic residues" evidence="9">
    <location>
        <begin position="24"/>
        <end position="34"/>
    </location>
</feature>
<protein>
    <submittedName>
        <fullName evidence="10">Qa-SNARE, syp8/Ufe1p/Syntaxin 18-type</fullName>
    </submittedName>
</protein>
<reference evidence="10 11" key="1">
    <citation type="journal article" date="2021" name="BMC Genomics">
        <title>Datura genome reveals duplications of psychoactive alkaloid biosynthetic genes and high mutation rate following tissue culture.</title>
        <authorList>
            <person name="Rajewski A."/>
            <person name="Carter-House D."/>
            <person name="Stajich J."/>
            <person name="Litt A."/>
        </authorList>
    </citation>
    <scope>NUCLEOTIDE SEQUENCE [LARGE SCALE GENOMIC DNA]</scope>
    <source>
        <strain evidence="10">AR-01</strain>
    </source>
</reference>
<proteinExistence type="inferred from homology"/>
<evidence type="ECO:0000256" key="9">
    <source>
        <dbReference type="SAM" id="MobiDB-lite"/>
    </source>
</evidence>
<keyword evidence="6" id="KW-1133">Transmembrane helix</keyword>
<evidence type="ECO:0000256" key="5">
    <source>
        <dbReference type="ARBA" id="ARBA00022927"/>
    </source>
</evidence>
<keyword evidence="8" id="KW-0472">Membrane</keyword>
<comment type="similarity">
    <text evidence="2">Belongs to the syntaxin family.</text>
</comment>
<evidence type="ECO:0000256" key="3">
    <source>
        <dbReference type="ARBA" id="ARBA00022448"/>
    </source>
</evidence>
<evidence type="ECO:0000256" key="8">
    <source>
        <dbReference type="ARBA" id="ARBA00023136"/>
    </source>
</evidence>
<evidence type="ECO:0000256" key="2">
    <source>
        <dbReference type="ARBA" id="ARBA00009063"/>
    </source>
</evidence>
<keyword evidence="4" id="KW-0812">Transmembrane</keyword>
<sequence>MKIWSYERASDLVERRISKHGQSHKIDKPIERPKSPNHKLHQKEDRTLNPLSAVRSRGVLRRRKNIFGFLLGYTKPLYTIETASFDWENLLIFLLQFEGMSKVRDRTEDFKDVARRSALSLGYDESKTARYWHPLSCINLGKEQFLMKHKKDYVDLHRTTEQERDSTEHEVTIFVKSCKEQIDVLRNNINEDDANSKGWLGLKGDNLNADTIAHKHGVVLVKSFTLLHHSLTGCGQYAFKMPLTE</sequence>
<comment type="caution">
    <text evidence="10">The sequence shown here is derived from an EMBL/GenBank/DDBJ whole genome shotgun (WGS) entry which is preliminary data.</text>
</comment>
<dbReference type="EMBL" id="JACEIK010001470">
    <property type="protein sequence ID" value="MCD7469688.1"/>
    <property type="molecule type" value="Genomic_DNA"/>
</dbReference>
<dbReference type="PANTHER" id="PTHR15959">
    <property type="entry name" value="SYNTAXIN-18"/>
    <property type="match status" value="1"/>
</dbReference>
<accession>A0ABS8TER8</accession>
<evidence type="ECO:0000256" key="6">
    <source>
        <dbReference type="ARBA" id="ARBA00022989"/>
    </source>
</evidence>
<keyword evidence="5" id="KW-0653">Protein transport</keyword>
<feature type="region of interest" description="Disordered" evidence="9">
    <location>
        <begin position="18"/>
        <end position="46"/>
    </location>
</feature>
<name>A0ABS8TER8_DATST</name>